<sequence length="404" mass="44813">MATRDKTEEKARYGCTGEPMPAIGLGNIKSDNGTGLRNAEVVEAIVGLGAQSTIARTYASTDKPFVERMFGTLEETVLRTLHGYTGRKAGELPGYDATANGVLDVEQLYGILTRYFIDEYPSTCHYGIGMWGQRPIEVFKKLNRERGCFPPIDPNLRRIRLCWEDKVTPTDEGVRVFTGIWFNSAELQRLREEHRIQGKVSVFIDPDNLAHATVVLPKVETVVEVQLQMTYFKSMTLAQFLAYVARVRKESPAATEIHEQRIMQVRRERHDLMQAIGVEKGLPRSYMTAEEAKKKANVVLAGTKLIPSAAHGAFDIGASPDAITDLSTDSSPQTYKVAGADLVMDATIAPEDTARKQRASAHGHVKEPTKAKAPELKPEASQRKKPNKQNSGHLGRPLQIKDLE</sequence>
<comment type="caution">
    <text evidence="2">The sequence shown here is derived from an EMBL/GenBank/DDBJ whole genome shotgun (WGS) entry which is preliminary data.</text>
</comment>
<dbReference type="Gene3D" id="3.30.420.10">
    <property type="entry name" value="Ribonuclease H-like superfamily/Ribonuclease H"/>
    <property type="match status" value="1"/>
</dbReference>
<accession>A0A7W6KNX3</accession>
<dbReference type="InterPro" id="IPR012337">
    <property type="entry name" value="RNaseH-like_sf"/>
</dbReference>
<organism evidence="2 3">
    <name type="scientific">Martelella radicis</name>
    <dbReference type="NCBI Taxonomy" id="1397476"/>
    <lineage>
        <taxon>Bacteria</taxon>
        <taxon>Pseudomonadati</taxon>
        <taxon>Pseudomonadota</taxon>
        <taxon>Alphaproteobacteria</taxon>
        <taxon>Hyphomicrobiales</taxon>
        <taxon>Aurantimonadaceae</taxon>
        <taxon>Martelella</taxon>
    </lineage>
</organism>
<name>A0A7W6KNX3_9HYPH</name>
<evidence type="ECO:0000313" key="3">
    <source>
        <dbReference type="Proteomes" id="UP000530571"/>
    </source>
</evidence>
<keyword evidence="3" id="KW-1185">Reference proteome</keyword>
<dbReference type="RefSeq" id="WP_183491494.1">
    <property type="nucleotide sequence ID" value="NZ_JACIDZ010000029.1"/>
</dbReference>
<dbReference type="AlphaFoldDB" id="A0A7W6KNX3"/>
<protein>
    <submittedName>
        <fullName evidence="2">Uncharacterized protein</fullName>
    </submittedName>
</protein>
<dbReference type="GO" id="GO:0003676">
    <property type="term" value="F:nucleic acid binding"/>
    <property type="evidence" value="ECO:0007669"/>
    <property type="project" value="InterPro"/>
</dbReference>
<feature type="compositionally biased region" description="Basic and acidic residues" evidence="1">
    <location>
        <begin position="364"/>
        <end position="382"/>
    </location>
</feature>
<evidence type="ECO:0000313" key="2">
    <source>
        <dbReference type="EMBL" id="MBB4124635.1"/>
    </source>
</evidence>
<gene>
    <name evidence="2" type="ORF">GGR30_004595</name>
</gene>
<dbReference type="EMBL" id="JACIDZ010000029">
    <property type="protein sequence ID" value="MBB4124635.1"/>
    <property type="molecule type" value="Genomic_DNA"/>
</dbReference>
<dbReference type="SUPFAM" id="SSF53098">
    <property type="entry name" value="Ribonuclease H-like"/>
    <property type="match status" value="1"/>
</dbReference>
<dbReference type="InterPro" id="IPR036397">
    <property type="entry name" value="RNaseH_sf"/>
</dbReference>
<proteinExistence type="predicted"/>
<reference evidence="2 3" key="1">
    <citation type="submission" date="2020-08" db="EMBL/GenBank/DDBJ databases">
        <title>Genomic Encyclopedia of Type Strains, Phase IV (KMG-IV): sequencing the most valuable type-strain genomes for metagenomic binning, comparative biology and taxonomic classification.</title>
        <authorList>
            <person name="Goeker M."/>
        </authorList>
    </citation>
    <scope>NUCLEOTIDE SEQUENCE [LARGE SCALE GENOMIC DNA]</scope>
    <source>
        <strain evidence="2 3">DSM 28101</strain>
    </source>
</reference>
<feature type="region of interest" description="Disordered" evidence="1">
    <location>
        <begin position="353"/>
        <end position="404"/>
    </location>
</feature>
<dbReference type="Proteomes" id="UP000530571">
    <property type="component" value="Unassembled WGS sequence"/>
</dbReference>
<evidence type="ECO:0000256" key="1">
    <source>
        <dbReference type="SAM" id="MobiDB-lite"/>
    </source>
</evidence>